<reference evidence="1 2" key="1">
    <citation type="submission" date="2020-08" db="EMBL/GenBank/DDBJ databases">
        <title>Genomic Encyclopedia of Type Strains, Phase IV (KMG-IV): sequencing the most valuable type-strain genomes for metagenomic binning, comparative biology and taxonomic classification.</title>
        <authorList>
            <person name="Goeker M."/>
        </authorList>
    </citation>
    <scope>NUCLEOTIDE SEQUENCE [LARGE SCALE GENOMIC DNA]</scope>
    <source>
        <strain evidence="1 2">DSM 12252</strain>
    </source>
</reference>
<comment type="caution">
    <text evidence="1">The sequence shown here is derived from an EMBL/GenBank/DDBJ whole genome shotgun (WGS) entry which is preliminary data.</text>
</comment>
<dbReference type="InterPro" id="IPR007263">
    <property type="entry name" value="DCC1-like"/>
</dbReference>
<accession>A0A7W8DL50</accession>
<keyword evidence="2" id="KW-1185">Reference proteome</keyword>
<dbReference type="InterPro" id="IPR052927">
    <property type="entry name" value="DCC_oxidoreductase"/>
</dbReference>
<dbReference type="EMBL" id="JACHIG010000006">
    <property type="protein sequence ID" value="MBB5033501.1"/>
    <property type="molecule type" value="Genomic_DNA"/>
</dbReference>
<organism evidence="1 2">
    <name type="scientific">Prosthecobacter vanneervenii</name>
    <dbReference type="NCBI Taxonomy" id="48466"/>
    <lineage>
        <taxon>Bacteria</taxon>
        <taxon>Pseudomonadati</taxon>
        <taxon>Verrucomicrobiota</taxon>
        <taxon>Verrucomicrobiia</taxon>
        <taxon>Verrucomicrobiales</taxon>
        <taxon>Verrucomicrobiaceae</taxon>
        <taxon>Prosthecobacter</taxon>
    </lineage>
</organism>
<dbReference type="RefSeq" id="WP_184340424.1">
    <property type="nucleotide sequence ID" value="NZ_JACHIG010000006.1"/>
</dbReference>
<proteinExistence type="predicted"/>
<gene>
    <name evidence="1" type="ORF">HNQ65_003089</name>
</gene>
<protein>
    <submittedName>
        <fullName evidence="1">Putative DCC family thiol-disulfide oxidoreductase YuxK</fullName>
    </submittedName>
</protein>
<name>A0A7W8DL50_9BACT</name>
<dbReference type="PANTHER" id="PTHR33639">
    <property type="entry name" value="THIOL-DISULFIDE OXIDOREDUCTASE DCC"/>
    <property type="match status" value="1"/>
</dbReference>
<dbReference type="AlphaFoldDB" id="A0A7W8DL50"/>
<dbReference type="PANTHER" id="PTHR33639:SF2">
    <property type="entry name" value="DUF393 DOMAIN-CONTAINING PROTEIN"/>
    <property type="match status" value="1"/>
</dbReference>
<sequence length="138" mass="15623">MPSYDPSHDHLLLFDGVCHLCDASVRFIVRHDAAGCIKFAPIQSPLGRELYSRHGLDPDAPGSMLFLTPKGAFKESDAALEIARTLGIPWKLALLFKPVPHFLRDAAYAFIARNRYRWFGKHESCMMPTPELRARMLE</sequence>
<dbReference type="Proteomes" id="UP000590740">
    <property type="component" value="Unassembled WGS sequence"/>
</dbReference>
<evidence type="ECO:0000313" key="2">
    <source>
        <dbReference type="Proteomes" id="UP000590740"/>
    </source>
</evidence>
<dbReference type="Pfam" id="PF04134">
    <property type="entry name" value="DCC1-like"/>
    <property type="match status" value="1"/>
</dbReference>
<dbReference type="GO" id="GO:0015035">
    <property type="term" value="F:protein-disulfide reductase activity"/>
    <property type="evidence" value="ECO:0007669"/>
    <property type="project" value="InterPro"/>
</dbReference>
<evidence type="ECO:0000313" key="1">
    <source>
        <dbReference type="EMBL" id="MBB5033501.1"/>
    </source>
</evidence>